<accession>A0A843S568</accession>
<dbReference type="RefSeq" id="WP_152802924.1">
    <property type="nucleotide sequence ID" value="NZ_WHUF01000002.1"/>
</dbReference>
<evidence type="ECO:0000256" key="1">
    <source>
        <dbReference type="SAM" id="SignalP"/>
    </source>
</evidence>
<name>A0A843S568_9BURK</name>
<keyword evidence="1" id="KW-0732">Signal</keyword>
<sequence>MKKLTQTLVAIAALSGAAAAQAATHTVTVNSNVIANAKIGNGVLDLTKFNTTLGTLQSVKVELFSSFTPTLKVENLSTSSGSTITATASEKLVLSAATGNLVVLQGSVSKSFVEASFDGSANYAGLSGATYAPGATLFSNSALFSDAATLSLFSGTGAVHANLAGTASSEFNGTSGNTKSLSVTSFNGYANVTYTYVTTPVPEPETYAMLLAGLGLMGVVARRRKSA</sequence>
<dbReference type="AlphaFoldDB" id="A0A843S568"/>
<dbReference type="EMBL" id="WHUF01000002">
    <property type="protein sequence ID" value="MQA19279.1"/>
    <property type="molecule type" value="Genomic_DNA"/>
</dbReference>
<dbReference type="Proteomes" id="UP000444318">
    <property type="component" value="Unassembled WGS sequence"/>
</dbReference>
<protein>
    <submittedName>
        <fullName evidence="3">Choice-of-anchor E domain-containing protein</fullName>
    </submittedName>
</protein>
<dbReference type="NCBIfam" id="NF033208">
    <property type="entry name" value="choice_anch_E"/>
    <property type="match status" value="1"/>
</dbReference>
<dbReference type="Pfam" id="PF07589">
    <property type="entry name" value="PEP-CTERM"/>
    <property type="match status" value="1"/>
</dbReference>
<dbReference type="InterPro" id="IPR013424">
    <property type="entry name" value="Ice-binding_C"/>
</dbReference>
<feature type="domain" description="Ice-binding protein C-terminal" evidence="2">
    <location>
        <begin position="200"/>
        <end position="224"/>
    </location>
</feature>
<reference evidence="3 4" key="1">
    <citation type="submission" date="2019-10" db="EMBL/GenBank/DDBJ databases">
        <title>Two novel species isolated from a subtropical stream in China.</title>
        <authorList>
            <person name="Lu H."/>
        </authorList>
    </citation>
    <scope>NUCLEOTIDE SEQUENCE [LARGE SCALE GENOMIC DNA]</scope>
    <source>
        <strain evidence="3 4">FT103W</strain>
    </source>
</reference>
<comment type="caution">
    <text evidence="3">The sequence shown here is derived from an EMBL/GenBank/DDBJ whole genome shotgun (WGS) entry which is preliminary data.</text>
</comment>
<evidence type="ECO:0000313" key="4">
    <source>
        <dbReference type="Proteomes" id="UP000444318"/>
    </source>
</evidence>
<feature type="chain" id="PRO_5032833998" evidence="1">
    <location>
        <begin position="23"/>
        <end position="227"/>
    </location>
</feature>
<evidence type="ECO:0000313" key="3">
    <source>
        <dbReference type="EMBL" id="MQA19279.1"/>
    </source>
</evidence>
<gene>
    <name evidence="3" type="ORF">GEV01_07085</name>
</gene>
<organism evidence="3 4">
    <name type="scientific">Rugamonas rivuli</name>
    <dbReference type="NCBI Taxonomy" id="2743358"/>
    <lineage>
        <taxon>Bacteria</taxon>
        <taxon>Pseudomonadati</taxon>
        <taxon>Pseudomonadota</taxon>
        <taxon>Betaproteobacteria</taxon>
        <taxon>Burkholderiales</taxon>
        <taxon>Oxalobacteraceae</taxon>
        <taxon>Telluria group</taxon>
        <taxon>Rugamonas</taxon>
    </lineage>
</organism>
<keyword evidence="4" id="KW-1185">Reference proteome</keyword>
<evidence type="ECO:0000259" key="2">
    <source>
        <dbReference type="Pfam" id="PF07589"/>
    </source>
</evidence>
<dbReference type="NCBIfam" id="TIGR02595">
    <property type="entry name" value="PEP_CTERM"/>
    <property type="match status" value="1"/>
</dbReference>
<feature type="signal peptide" evidence="1">
    <location>
        <begin position="1"/>
        <end position="22"/>
    </location>
</feature>
<proteinExistence type="predicted"/>